<dbReference type="EMBL" id="CP000236">
    <property type="protein sequence ID" value="ABD44828.1"/>
    <property type="molecule type" value="Genomic_DNA"/>
</dbReference>
<evidence type="ECO:0000256" key="4">
    <source>
        <dbReference type="ARBA" id="ARBA00022723"/>
    </source>
</evidence>
<accession>Q2GFU5</accession>
<dbReference type="InterPro" id="IPR034291">
    <property type="entry name" value="TMP_synthase"/>
</dbReference>
<proteinExistence type="inferred from homology"/>
<evidence type="ECO:0000256" key="9">
    <source>
        <dbReference type="ARBA" id="ARBA00047883"/>
    </source>
</evidence>
<dbReference type="FunFam" id="3.20.20.70:FF:000064">
    <property type="entry name" value="Thiamine-phosphate synthase"/>
    <property type="match status" value="1"/>
</dbReference>
<evidence type="ECO:0000256" key="3">
    <source>
        <dbReference type="ARBA" id="ARBA00022679"/>
    </source>
</evidence>
<evidence type="ECO:0000313" key="14">
    <source>
        <dbReference type="Proteomes" id="UP000008320"/>
    </source>
</evidence>
<dbReference type="InterPro" id="IPR013785">
    <property type="entry name" value="Aldolase_TIM"/>
</dbReference>
<dbReference type="GO" id="GO:0005737">
    <property type="term" value="C:cytoplasm"/>
    <property type="evidence" value="ECO:0007669"/>
    <property type="project" value="TreeGrafter"/>
</dbReference>
<comment type="catalytic activity">
    <reaction evidence="7 10">
        <text>4-methyl-5-(2-phosphooxyethyl)-thiazole + 4-amino-2-methyl-5-(diphosphooxymethyl)pyrimidine + H(+) = thiamine phosphate + diphosphate</text>
        <dbReference type="Rhea" id="RHEA:22328"/>
        <dbReference type="ChEBI" id="CHEBI:15378"/>
        <dbReference type="ChEBI" id="CHEBI:33019"/>
        <dbReference type="ChEBI" id="CHEBI:37575"/>
        <dbReference type="ChEBI" id="CHEBI:57841"/>
        <dbReference type="ChEBI" id="CHEBI:58296"/>
        <dbReference type="EC" id="2.5.1.3"/>
    </reaction>
</comment>
<evidence type="ECO:0000256" key="1">
    <source>
        <dbReference type="ARBA" id="ARBA00001946"/>
    </source>
</evidence>
<dbReference type="GO" id="GO:0046872">
    <property type="term" value="F:metal ion binding"/>
    <property type="evidence" value="ECO:0007669"/>
    <property type="project" value="UniProtKB-KW"/>
</dbReference>
<dbReference type="InterPro" id="IPR022998">
    <property type="entry name" value="ThiamineP_synth_TenI"/>
</dbReference>
<dbReference type="eggNOG" id="COG0352">
    <property type="taxonomic scope" value="Bacteria"/>
</dbReference>
<dbReference type="NCBIfam" id="TIGR00693">
    <property type="entry name" value="thiE"/>
    <property type="match status" value="1"/>
</dbReference>
<dbReference type="STRING" id="205920.ECH_0893"/>
<evidence type="ECO:0000256" key="6">
    <source>
        <dbReference type="ARBA" id="ARBA00022977"/>
    </source>
</evidence>
<dbReference type="InterPro" id="IPR036206">
    <property type="entry name" value="ThiamineP_synth_sf"/>
</dbReference>
<keyword evidence="3 10" id="KW-0808">Transferase</keyword>
<dbReference type="EC" id="2.5.1.3" evidence="10"/>
<comment type="pathway">
    <text evidence="2 11">Cofactor biosynthesis; thiamine diphosphate biosynthesis; thiamine phosphate from 4-amino-2-methyl-5-diphosphomethylpyrimidine and 4-methyl-5-(2-phosphoethyl)-thiazole: step 1/1.</text>
</comment>
<keyword evidence="4" id="KW-0479">Metal-binding</keyword>
<keyword evidence="5" id="KW-0460">Magnesium</keyword>
<dbReference type="SUPFAM" id="SSF51391">
    <property type="entry name" value="Thiamin phosphate synthase"/>
    <property type="match status" value="1"/>
</dbReference>
<comment type="catalytic activity">
    <reaction evidence="8 10">
        <text>2-(2-carboxy-4-methylthiazol-5-yl)ethyl phosphate + 4-amino-2-methyl-5-(diphosphooxymethyl)pyrimidine + 2 H(+) = thiamine phosphate + CO2 + diphosphate</text>
        <dbReference type="Rhea" id="RHEA:47848"/>
        <dbReference type="ChEBI" id="CHEBI:15378"/>
        <dbReference type="ChEBI" id="CHEBI:16526"/>
        <dbReference type="ChEBI" id="CHEBI:33019"/>
        <dbReference type="ChEBI" id="CHEBI:37575"/>
        <dbReference type="ChEBI" id="CHEBI:57841"/>
        <dbReference type="ChEBI" id="CHEBI:62890"/>
        <dbReference type="EC" id="2.5.1.3"/>
    </reaction>
</comment>
<dbReference type="AlphaFoldDB" id="Q2GFU5"/>
<evidence type="ECO:0000256" key="2">
    <source>
        <dbReference type="ARBA" id="ARBA00005165"/>
    </source>
</evidence>
<dbReference type="Gene3D" id="3.20.20.70">
    <property type="entry name" value="Aldolase class I"/>
    <property type="match status" value="1"/>
</dbReference>
<dbReference type="PANTHER" id="PTHR20857:SF15">
    <property type="entry name" value="THIAMINE-PHOSPHATE SYNTHASE"/>
    <property type="match status" value="1"/>
</dbReference>
<dbReference type="CDD" id="cd00564">
    <property type="entry name" value="TMP_TenI"/>
    <property type="match status" value="1"/>
</dbReference>
<dbReference type="HOGENOM" id="CLU_018272_8_0_5"/>
<evidence type="ECO:0000256" key="10">
    <source>
        <dbReference type="RuleBase" id="RU003826"/>
    </source>
</evidence>
<organism evidence="13 14">
    <name type="scientific">Ehrlichia chaffeensis (strain ATCC CRL-10679 / Arkansas)</name>
    <dbReference type="NCBI Taxonomy" id="205920"/>
    <lineage>
        <taxon>Bacteria</taxon>
        <taxon>Pseudomonadati</taxon>
        <taxon>Pseudomonadota</taxon>
        <taxon>Alphaproteobacteria</taxon>
        <taxon>Rickettsiales</taxon>
        <taxon>Anaplasmataceae</taxon>
        <taxon>Ehrlichia</taxon>
    </lineage>
</organism>
<protein>
    <recommendedName>
        <fullName evidence="10">Thiamine-phosphate synthase</fullName>
        <ecNumber evidence="10">2.5.1.3</ecNumber>
    </recommendedName>
    <alternativeName>
        <fullName evidence="10">Thiamine-phosphate pyrophosphorylase</fullName>
    </alternativeName>
</protein>
<dbReference type="GO" id="GO:0004789">
    <property type="term" value="F:thiamine-phosphate diphosphorylase activity"/>
    <property type="evidence" value="ECO:0007669"/>
    <property type="project" value="UniProtKB-EC"/>
</dbReference>
<evidence type="ECO:0000313" key="13">
    <source>
        <dbReference type="EMBL" id="ABD44828.1"/>
    </source>
</evidence>
<sequence>MQKDALIIARASANQSVEDASFLDERYFPIITLNKDYYFDKNFHPMLDPVGFYQIVPDLFWLKYVINLGVKVVQLRIKNEPIEEVEYKIKEGVHIANQNGVKLFVNDYWQFAVKYKAYGVHLGQEDLRSANFNEIYNAGLRLGISTHCYHELAIAKYIRPSYIAFGPIFPTTLKNMNFMPQGTDLLNYWVKNLPYKIVAIGGINLSNVDSVIGTGVDGIAVISAVLNSEYPDKVVHEFIQKCQI</sequence>
<evidence type="ECO:0000256" key="7">
    <source>
        <dbReference type="ARBA" id="ARBA00047334"/>
    </source>
</evidence>
<dbReference type="KEGG" id="ech:ECH_0893"/>
<comment type="cofactor">
    <cofactor evidence="1">
        <name>Mg(2+)</name>
        <dbReference type="ChEBI" id="CHEBI:18420"/>
    </cofactor>
</comment>
<name>Q2GFU5_EHRCR</name>
<gene>
    <name evidence="13" type="primary">thiE</name>
    <name evidence="13" type="ordered locus">ECH_0893</name>
</gene>
<dbReference type="UniPathway" id="UPA00060">
    <property type="reaction ID" value="UER00141"/>
</dbReference>
<dbReference type="Proteomes" id="UP000008320">
    <property type="component" value="Chromosome"/>
</dbReference>
<comment type="similarity">
    <text evidence="10">Belongs to the thiamine-phosphate synthase family.</text>
</comment>
<dbReference type="GO" id="GO:0009229">
    <property type="term" value="P:thiamine diphosphate biosynthetic process"/>
    <property type="evidence" value="ECO:0007669"/>
    <property type="project" value="UniProtKB-UniPathway"/>
</dbReference>
<dbReference type="Pfam" id="PF02581">
    <property type="entry name" value="TMP-TENI"/>
    <property type="match status" value="1"/>
</dbReference>
<dbReference type="PANTHER" id="PTHR20857">
    <property type="entry name" value="THIAMINE-PHOSPHATE PYROPHOSPHORYLASE"/>
    <property type="match status" value="1"/>
</dbReference>
<evidence type="ECO:0000256" key="5">
    <source>
        <dbReference type="ARBA" id="ARBA00022842"/>
    </source>
</evidence>
<evidence type="ECO:0000256" key="11">
    <source>
        <dbReference type="RuleBase" id="RU004253"/>
    </source>
</evidence>
<evidence type="ECO:0000256" key="8">
    <source>
        <dbReference type="ARBA" id="ARBA00047851"/>
    </source>
</evidence>
<keyword evidence="14" id="KW-1185">Reference proteome</keyword>
<dbReference type="GO" id="GO:0009228">
    <property type="term" value="P:thiamine biosynthetic process"/>
    <property type="evidence" value="ECO:0007669"/>
    <property type="project" value="UniProtKB-KW"/>
</dbReference>
<reference evidence="13 14" key="1">
    <citation type="journal article" date="2006" name="PLoS Genet.">
        <title>Comparative genomics of emerging human ehrlichiosis agents.</title>
        <authorList>
            <person name="Dunning Hotopp J.C."/>
            <person name="Lin M."/>
            <person name="Madupu R."/>
            <person name="Crabtree J."/>
            <person name="Angiuoli S.V."/>
            <person name="Eisen J.A."/>
            <person name="Seshadri R."/>
            <person name="Ren Q."/>
            <person name="Wu M."/>
            <person name="Utterback T.R."/>
            <person name="Smith S."/>
            <person name="Lewis M."/>
            <person name="Khouri H."/>
            <person name="Zhang C."/>
            <person name="Niu H."/>
            <person name="Lin Q."/>
            <person name="Ohashi N."/>
            <person name="Zhi N."/>
            <person name="Nelson W."/>
            <person name="Brinkac L.M."/>
            <person name="Dodson R.J."/>
            <person name="Rosovitz M.J."/>
            <person name="Sundaram J."/>
            <person name="Daugherty S.C."/>
            <person name="Davidsen T."/>
            <person name="Durkin A.S."/>
            <person name="Gwinn M."/>
            <person name="Haft D.H."/>
            <person name="Selengut J.D."/>
            <person name="Sullivan S.A."/>
            <person name="Zafar N."/>
            <person name="Zhou L."/>
            <person name="Benahmed F."/>
            <person name="Forberger H."/>
            <person name="Halpin R."/>
            <person name="Mulligan S."/>
            <person name="Robinson J."/>
            <person name="White O."/>
            <person name="Rikihisa Y."/>
            <person name="Tettelin H."/>
        </authorList>
    </citation>
    <scope>NUCLEOTIDE SEQUENCE [LARGE SCALE GENOMIC DNA]</scope>
    <source>
        <strain evidence="14">ATCC CRL-10679 / Arkansas</strain>
    </source>
</reference>
<feature type="domain" description="Thiamine phosphate synthase/TenI" evidence="12">
    <location>
        <begin position="61"/>
        <end position="225"/>
    </location>
</feature>
<keyword evidence="6 10" id="KW-0784">Thiamine biosynthesis</keyword>
<comment type="catalytic activity">
    <reaction evidence="9 10">
        <text>2-[(2R,5Z)-2-carboxy-4-methylthiazol-5(2H)-ylidene]ethyl phosphate + 4-amino-2-methyl-5-(diphosphooxymethyl)pyrimidine + 2 H(+) = thiamine phosphate + CO2 + diphosphate</text>
        <dbReference type="Rhea" id="RHEA:47844"/>
        <dbReference type="ChEBI" id="CHEBI:15378"/>
        <dbReference type="ChEBI" id="CHEBI:16526"/>
        <dbReference type="ChEBI" id="CHEBI:33019"/>
        <dbReference type="ChEBI" id="CHEBI:37575"/>
        <dbReference type="ChEBI" id="CHEBI:57841"/>
        <dbReference type="ChEBI" id="CHEBI:62899"/>
        <dbReference type="EC" id="2.5.1.3"/>
    </reaction>
</comment>
<evidence type="ECO:0000259" key="12">
    <source>
        <dbReference type="Pfam" id="PF02581"/>
    </source>
</evidence>